<dbReference type="CDD" id="cd04187">
    <property type="entry name" value="DPM1_like_bac"/>
    <property type="match status" value="2"/>
</dbReference>
<name>A0A286U4E5_9BACT</name>
<feature type="domain" description="Glycosyltransferase 2-like" evidence="9">
    <location>
        <begin position="16"/>
        <end position="178"/>
    </location>
</feature>
<keyword evidence="5" id="KW-0448">Lipopolysaccharide biosynthesis</keyword>
<keyword evidence="7 8" id="KW-0472">Membrane</keyword>
<feature type="transmembrane region" description="Helical" evidence="8">
    <location>
        <begin position="593"/>
        <end position="615"/>
    </location>
</feature>
<keyword evidence="3 10" id="KW-0808">Transferase</keyword>
<evidence type="ECO:0000256" key="8">
    <source>
        <dbReference type="SAM" id="Phobius"/>
    </source>
</evidence>
<comment type="caution">
    <text evidence="10">The sequence shown here is derived from an EMBL/GenBank/DDBJ whole genome shotgun (WGS) entry which is preliminary data.</text>
</comment>
<evidence type="ECO:0000313" key="10">
    <source>
        <dbReference type="EMBL" id="GAX62984.1"/>
    </source>
</evidence>
<keyword evidence="4 8" id="KW-0812">Transmembrane</keyword>
<dbReference type="InterPro" id="IPR029044">
    <property type="entry name" value="Nucleotide-diphossugar_trans"/>
</dbReference>
<proteinExistence type="predicted"/>
<feature type="transmembrane region" description="Helical" evidence="8">
    <location>
        <begin position="560"/>
        <end position="581"/>
    </location>
</feature>
<dbReference type="InterPro" id="IPR001173">
    <property type="entry name" value="Glyco_trans_2-like"/>
</dbReference>
<dbReference type="Proteomes" id="UP000218542">
    <property type="component" value="Unassembled WGS sequence"/>
</dbReference>
<dbReference type="Pfam" id="PF00535">
    <property type="entry name" value="Glycos_transf_2"/>
    <property type="match status" value="2"/>
</dbReference>
<reference evidence="11" key="1">
    <citation type="journal article" date="2017" name="Environ. Microbiol. Rep.">
        <title>Genetic Diversity of Marine Anaerobic Ammonium-Oxidizing Bacteria as Revealed by Genomic and Proteomic Analyses of 'Candidatus Scalindua japonica'.</title>
        <authorList>
            <person name="Oshiki M."/>
            <person name="Mizuto K."/>
            <person name="Kimura Z."/>
            <person name="Kindaichi T."/>
            <person name="Satoh H."/>
            <person name="Okabe S."/>
        </authorList>
    </citation>
    <scope>NUCLEOTIDE SEQUENCE [LARGE SCALE GENOMIC DNA]</scope>
    <source>
        <strain evidence="11">husup-a2</strain>
    </source>
</reference>
<sequence length="633" mass="71514">MKNMTSDRYRRQIDISVVIPLFNEEESLPVLYEKLKGVLEELSISYEIIFVDDGSTDNSYEIISKIQNKNSCVKTIKFRTNAGKAKALNRGFKVAGGNIVFTMDADLQDDPEEIPNFLSKINEGYDLVSGWKKKRHDPLEKRLPSKLFNKITSLFTGLKLHDFNCGFKAYKREILDEISVYGELHRYIPALAHWQGYRVGEIPIKHHPRKFGESKYGLKRYIRGFFDLFTVVLLTKYIRTPIYLFGFTGSLFLTVGFLILFFITYLQITYGSILGHRPLSYFGVLSVLFGSQSISLGFLSEMLANISQAKGGGGISIRNYIGDNQKETGDVDLSIVVPLYNERESISILHNSLKLNLSNSGKNYEIVFVDDGSNDGSFDILMDIYGKNDRIKIIQLRKRFGKASALQAGFNYSVGEIIITMDADLQDSPGEIHHFIKEIDKGCNFVIGHRTEVPLFSLLSSAIFNKIVSLFSRVTFSDINCGLKAFKRSVIKDLRLYGELHRYFPILIARKGYKIEEIKVAHNPRQFGKSKYGITRIPKAFLDLFTIVLLTGFQGRPLHFFGGIGVSVGLVGLSINAYLCVLKFIEGNIGNHYTLLLMGVMLMVLGLQWFSAGILSELVNGIYEREFGEDIEG</sequence>
<dbReference type="AlphaFoldDB" id="A0A286U4E5"/>
<protein>
    <submittedName>
        <fullName evidence="10">Glycosyltransferases</fullName>
    </submittedName>
</protein>
<dbReference type="GO" id="GO:0009103">
    <property type="term" value="P:lipopolysaccharide biosynthetic process"/>
    <property type="evidence" value="ECO:0007669"/>
    <property type="project" value="UniProtKB-KW"/>
</dbReference>
<dbReference type="SUPFAM" id="SSF53448">
    <property type="entry name" value="Nucleotide-diphospho-sugar transferases"/>
    <property type="match status" value="2"/>
</dbReference>
<evidence type="ECO:0000259" key="9">
    <source>
        <dbReference type="Pfam" id="PF00535"/>
    </source>
</evidence>
<dbReference type="EMBL" id="BAOS01000045">
    <property type="protein sequence ID" value="GAX62984.1"/>
    <property type="molecule type" value="Genomic_DNA"/>
</dbReference>
<gene>
    <name evidence="10" type="ORF">SCALIN_C45_0142</name>
</gene>
<dbReference type="PANTHER" id="PTHR48090:SF3">
    <property type="entry name" value="UNDECAPRENYL-PHOSPHATE 4-DEOXY-4-FORMAMIDO-L-ARABINOSE TRANSFERASE"/>
    <property type="match status" value="1"/>
</dbReference>
<dbReference type="Gene3D" id="3.90.550.10">
    <property type="entry name" value="Spore Coat Polysaccharide Biosynthesis Protein SpsA, Chain A"/>
    <property type="match status" value="2"/>
</dbReference>
<feature type="transmembrane region" description="Helical" evidence="8">
    <location>
        <begin position="537"/>
        <end position="554"/>
    </location>
</feature>
<feature type="transmembrane region" description="Helical" evidence="8">
    <location>
        <begin position="280"/>
        <end position="300"/>
    </location>
</feature>
<feature type="domain" description="Glycosyltransferase 2-like" evidence="9">
    <location>
        <begin position="334"/>
        <end position="453"/>
    </location>
</feature>
<dbReference type="RefSeq" id="WP_162532452.1">
    <property type="nucleotide sequence ID" value="NZ_BAOS01000045.1"/>
</dbReference>
<keyword evidence="6 8" id="KW-1133">Transmembrane helix</keyword>
<evidence type="ECO:0000256" key="7">
    <source>
        <dbReference type="ARBA" id="ARBA00023136"/>
    </source>
</evidence>
<evidence type="ECO:0000313" key="11">
    <source>
        <dbReference type="Proteomes" id="UP000218542"/>
    </source>
</evidence>
<keyword evidence="11" id="KW-1185">Reference proteome</keyword>
<dbReference type="InterPro" id="IPR050256">
    <property type="entry name" value="Glycosyltransferase_2"/>
</dbReference>
<evidence type="ECO:0000256" key="4">
    <source>
        <dbReference type="ARBA" id="ARBA00022692"/>
    </source>
</evidence>
<dbReference type="GO" id="GO:0099621">
    <property type="term" value="F:undecaprenyl-phosphate 4-deoxy-4-formamido-L-arabinose transferase activity"/>
    <property type="evidence" value="ECO:0007669"/>
    <property type="project" value="TreeGrafter"/>
</dbReference>
<dbReference type="PANTHER" id="PTHR48090">
    <property type="entry name" value="UNDECAPRENYL-PHOSPHATE 4-DEOXY-4-FORMAMIDO-L-ARABINOSE TRANSFERASE-RELATED"/>
    <property type="match status" value="1"/>
</dbReference>
<keyword evidence="2" id="KW-0328">Glycosyltransferase</keyword>
<evidence type="ECO:0000256" key="5">
    <source>
        <dbReference type="ARBA" id="ARBA00022985"/>
    </source>
</evidence>
<accession>A0A286U4E5</accession>
<keyword evidence="1" id="KW-1003">Cell membrane</keyword>
<dbReference type="GO" id="GO:0005886">
    <property type="term" value="C:plasma membrane"/>
    <property type="evidence" value="ECO:0007669"/>
    <property type="project" value="TreeGrafter"/>
</dbReference>
<evidence type="ECO:0000256" key="3">
    <source>
        <dbReference type="ARBA" id="ARBA00022679"/>
    </source>
</evidence>
<evidence type="ECO:0000256" key="6">
    <source>
        <dbReference type="ARBA" id="ARBA00022989"/>
    </source>
</evidence>
<evidence type="ECO:0000256" key="1">
    <source>
        <dbReference type="ARBA" id="ARBA00022475"/>
    </source>
</evidence>
<evidence type="ECO:0000256" key="2">
    <source>
        <dbReference type="ARBA" id="ARBA00022676"/>
    </source>
</evidence>
<organism evidence="10 11">
    <name type="scientific">Candidatus Scalindua japonica</name>
    <dbReference type="NCBI Taxonomy" id="1284222"/>
    <lineage>
        <taxon>Bacteria</taxon>
        <taxon>Pseudomonadati</taxon>
        <taxon>Planctomycetota</taxon>
        <taxon>Candidatus Brocadiia</taxon>
        <taxon>Candidatus Brocadiales</taxon>
        <taxon>Candidatus Scalinduaceae</taxon>
        <taxon>Candidatus Scalindua</taxon>
    </lineage>
</organism>
<feature type="transmembrane region" description="Helical" evidence="8">
    <location>
        <begin position="242"/>
        <end position="268"/>
    </location>
</feature>